<keyword evidence="1" id="KW-0521">NADP</keyword>
<accession>A0AAF0Z6X0</accession>
<evidence type="ECO:0000313" key="6">
    <source>
        <dbReference type="Proteomes" id="UP001304340"/>
    </source>
</evidence>
<dbReference type="GO" id="GO:0008677">
    <property type="term" value="F:2-dehydropantoate 2-reductase activity"/>
    <property type="evidence" value="ECO:0007669"/>
    <property type="project" value="TreeGrafter"/>
</dbReference>
<proteinExistence type="predicted"/>
<evidence type="ECO:0000256" key="1">
    <source>
        <dbReference type="ARBA" id="ARBA00022857"/>
    </source>
</evidence>
<dbReference type="RefSeq" id="WP_319157064.1">
    <property type="nucleotide sequence ID" value="NZ_CP138359.1"/>
</dbReference>
<reference evidence="6" key="1">
    <citation type="submission" date="2023-11" db="EMBL/GenBank/DDBJ databases">
        <authorList>
            <person name="Helweg L.P."/>
            <person name="Kiel A."/>
            <person name="Hitz F."/>
            <person name="Ruckert-Reed C."/>
            <person name="Busche T."/>
            <person name="Kaltschmidt B."/>
            <person name="Kaltschmidt C."/>
        </authorList>
    </citation>
    <scope>NUCLEOTIDE SEQUENCE [LARGE SCALE GENOMIC DNA]</scope>
    <source>
        <strain evidence="6">4.1</strain>
    </source>
</reference>
<keyword evidence="2" id="KW-0560">Oxidoreductase</keyword>
<name>A0AAF0Z6X0_9MICO</name>
<dbReference type="Gene3D" id="3.40.50.720">
    <property type="entry name" value="NAD(P)-binding Rossmann-like Domain"/>
    <property type="match status" value="1"/>
</dbReference>
<dbReference type="EMBL" id="CP138359">
    <property type="protein sequence ID" value="WPF82016.1"/>
    <property type="molecule type" value="Genomic_DNA"/>
</dbReference>
<dbReference type="GO" id="GO:0050661">
    <property type="term" value="F:NADP binding"/>
    <property type="evidence" value="ECO:0007669"/>
    <property type="project" value="TreeGrafter"/>
</dbReference>
<sequence>MSTTTARPTPVTAGAPAPALDPGRPERAAYTVVGAGAIGGTLAHALARAGHAVTVIDTDAAHVAAIREHGLTIRRPDGRDDVVQVAGAYLPDEAPATSIDRAILATKSQHTATAAAWVAPRLAADGLVLSAQNGHNEQTIADAVGSERVLGAFVNIFTDYLGPGVVSDGGAGAVAVGLPGGGAPDARVLAVAEDLRAYGDVVATANLAGYRWGKQGFGSILGLTTLVDAPIADVVDRYRDLAAAVARESTEVAIRSGVVLERFDAYEPYAFSDAAPALARERALTRLVRWLRTQPKDRSGVFRDIAVRRRPRETGGDRSTYPEQAAAVGVDLVVGPLVARALDEVAAGTRDFGWHTLDEIRAELAAHA</sequence>
<dbReference type="InterPro" id="IPR050838">
    <property type="entry name" value="Ketopantoate_reductase"/>
</dbReference>
<evidence type="ECO:0000313" key="5">
    <source>
        <dbReference type="EMBL" id="WPF82016.1"/>
    </source>
</evidence>
<dbReference type="Pfam" id="PF02558">
    <property type="entry name" value="ApbA"/>
    <property type="match status" value="1"/>
</dbReference>
<dbReference type="Gene3D" id="1.10.1040.10">
    <property type="entry name" value="N-(1-d-carboxylethyl)-l-norvaline Dehydrogenase, domain 2"/>
    <property type="match status" value="1"/>
</dbReference>
<organism evidence="5 6">
    <name type="scientific">Sanguibacter biliveldensis</name>
    <dbReference type="NCBI Taxonomy" id="3030830"/>
    <lineage>
        <taxon>Bacteria</taxon>
        <taxon>Bacillati</taxon>
        <taxon>Actinomycetota</taxon>
        <taxon>Actinomycetes</taxon>
        <taxon>Micrococcales</taxon>
        <taxon>Sanguibacteraceae</taxon>
        <taxon>Sanguibacter</taxon>
    </lineage>
</organism>
<feature type="domain" description="Ketopantoate reductase N-terminal" evidence="4">
    <location>
        <begin position="31"/>
        <end position="177"/>
    </location>
</feature>
<dbReference type="Proteomes" id="UP001304340">
    <property type="component" value="Chromosome"/>
</dbReference>
<dbReference type="InterPro" id="IPR013332">
    <property type="entry name" value="KPR_N"/>
</dbReference>
<dbReference type="KEGG" id="sbil:SANBI_003346"/>
<dbReference type="SUPFAM" id="SSF51735">
    <property type="entry name" value="NAD(P)-binding Rossmann-fold domains"/>
    <property type="match status" value="1"/>
</dbReference>
<dbReference type="PANTHER" id="PTHR43765:SF2">
    <property type="entry name" value="2-DEHYDROPANTOATE 2-REDUCTASE"/>
    <property type="match status" value="1"/>
</dbReference>
<dbReference type="AlphaFoldDB" id="A0AAF0Z6X0"/>
<feature type="region of interest" description="Disordered" evidence="3">
    <location>
        <begin position="1"/>
        <end position="24"/>
    </location>
</feature>
<keyword evidence="6" id="KW-1185">Reference proteome</keyword>
<dbReference type="InterPro" id="IPR013328">
    <property type="entry name" value="6PGD_dom2"/>
</dbReference>
<dbReference type="GO" id="GO:0005737">
    <property type="term" value="C:cytoplasm"/>
    <property type="evidence" value="ECO:0007669"/>
    <property type="project" value="TreeGrafter"/>
</dbReference>
<gene>
    <name evidence="5" type="ORF">SANBI_003346</name>
</gene>
<feature type="compositionally biased region" description="Low complexity" evidence="3">
    <location>
        <begin position="1"/>
        <end position="18"/>
    </location>
</feature>
<evidence type="ECO:0000256" key="3">
    <source>
        <dbReference type="SAM" id="MobiDB-lite"/>
    </source>
</evidence>
<dbReference type="InterPro" id="IPR036291">
    <property type="entry name" value="NAD(P)-bd_dom_sf"/>
</dbReference>
<evidence type="ECO:0000256" key="2">
    <source>
        <dbReference type="ARBA" id="ARBA00023002"/>
    </source>
</evidence>
<protein>
    <submittedName>
        <fullName evidence="5">NAD-binding protein</fullName>
    </submittedName>
</protein>
<dbReference type="PANTHER" id="PTHR43765">
    <property type="entry name" value="2-DEHYDROPANTOATE 2-REDUCTASE-RELATED"/>
    <property type="match status" value="1"/>
</dbReference>
<evidence type="ECO:0000259" key="4">
    <source>
        <dbReference type="Pfam" id="PF02558"/>
    </source>
</evidence>